<organism evidence="1 2">
    <name type="scientific">Zoogloea oleivorans</name>
    <dbReference type="NCBI Taxonomy" id="1552750"/>
    <lineage>
        <taxon>Bacteria</taxon>
        <taxon>Pseudomonadati</taxon>
        <taxon>Pseudomonadota</taxon>
        <taxon>Betaproteobacteria</taxon>
        <taxon>Rhodocyclales</taxon>
        <taxon>Zoogloeaceae</taxon>
        <taxon>Zoogloea</taxon>
    </lineage>
</organism>
<evidence type="ECO:0000313" key="1">
    <source>
        <dbReference type="EMBL" id="TYC59785.1"/>
    </source>
</evidence>
<keyword evidence="2" id="KW-1185">Reference proteome</keyword>
<reference evidence="1 2" key="1">
    <citation type="submission" date="2019-01" db="EMBL/GenBank/DDBJ databases">
        <title>Zoogloea oleivorans genome sequencing and assembly.</title>
        <authorList>
            <person name="Tancsics A."/>
            <person name="Farkas M."/>
            <person name="Kriszt B."/>
            <person name="Maroti G."/>
            <person name="Horvath B."/>
        </authorList>
    </citation>
    <scope>NUCLEOTIDE SEQUENCE [LARGE SCALE GENOMIC DNA]</scope>
    <source>
        <strain evidence="1 2">Buc</strain>
    </source>
</reference>
<accession>A0A6C2D2E3</accession>
<sequence>MRGEVDPQSSMFHYFSVESRISADHPLRRVKKLAESALSAISAEL</sequence>
<dbReference type="AlphaFoldDB" id="A0A6C2D2E3"/>
<dbReference type="Proteomes" id="UP000389128">
    <property type="component" value="Unassembled WGS sequence"/>
</dbReference>
<gene>
    <name evidence="1" type="ORF">ETQ85_09065</name>
</gene>
<dbReference type="EMBL" id="SDKK01000007">
    <property type="protein sequence ID" value="TYC59785.1"/>
    <property type="molecule type" value="Genomic_DNA"/>
</dbReference>
<evidence type="ECO:0000313" key="2">
    <source>
        <dbReference type="Proteomes" id="UP000389128"/>
    </source>
</evidence>
<comment type="caution">
    <text evidence="1">The sequence shown here is derived from an EMBL/GenBank/DDBJ whole genome shotgun (WGS) entry which is preliminary data.</text>
</comment>
<name>A0A6C2D2E3_9RHOO</name>
<protein>
    <submittedName>
        <fullName evidence="1">IS5/IS1182 family transposase</fullName>
    </submittedName>
</protein>
<feature type="non-terminal residue" evidence="1">
    <location>
        <position position="45"/>
    </location>
</feature>
<proteinExistence type="predicted"/>